<dbReference type="Gene3D" id="3.30.1140.40">
    <property type="entry name" value="Tctex-1"/>
    <property type="match status" value="1"/>
</dbReference>
<dbReference type="GO" id="GO:0005737">
    <property type="term" value="C:cytoplasm"/>
    <property type="evidence" value="ECO:0007669"/>
    <property type="project" value="TreeGrafter"/>
</dbReference>
<dbReference type="Proteomes" id="UP000799436">
    <property type="component" value="Unassembled WGS sequence"/>
</dbReference>
<reference evidence="1" key="1">
    <citation type="journal article" date="2020" name="Stud. Mycol.">
        <title>101 Dothideomycetes genomes: a test case for predicting lifestyles and emergence of pathogens.</title>
        <authorList>
            <person name="Haridas S."/>
            <person name="Albert R."/>
            <person name="Binder M."/>
            <person name="Bloem J."/>
            <person name="Labutti K."/>
            <person name="Salamov A."/>
            <person name="Andreopoulos B."/>
            <person name="Baker S."/>
            <person name="Barry K."/>
            <person name="Bills G."/>
            <person name="Bluhm B."/>
            <person name="Cannon C."/>
            <person name="Castanera R."/>
            <person name="Culley D."/>
            <person name="Daum C."/>
            <person name="Ezra D."/>
            <person name="Gonzalez J."/>
            <person name="Henrissat B."/>
            <person name="Kuo A."/>
            <person name="Liang C."/>
            <person name="Lipzen A."/>
            <person name="Lutzoni F."/>
            <person name="Magnuson J."/>
            <person name="Mondo S."/>
            <person name="Nolan M."/>
            <person name="Ohm R."/>
            <person name="Pangilinan J."/>
            <person name="Park H.-J."/>
            <person name="Ramirez L."/>
            <person name="Alfaro M."/>
            <person name="Sun H."/>
            <person name="Tritt A."/>
            <person name="Yoshinaga Y."/>
            <person name="Zwiers L.-H."/>
            <person name="Turgeon B."/>
            <person name="Goodwin S."/>
            <person name="Spatafora J."/>
            <person name="Crous P."/>
            <person name="Grigoriev I."/>
        </authorList>
    </citation>
    <scope>NUCLEOTIDE SEQUENCE</scope>
    <source>
        <strain evidence="1">CBS 116005</strain>
    </source>
</reference>
<proteinExistence type="predicted"/>
<dbReference type="OrthoDB" id="10059120at2759"/>
<dbReference type="GO" id="GO:0007018">
    <property type="term" value="P:microtubule-based movement"/>
    <property type="evidence" value="ECO:0007669"/>
    <property type="project" value="TreeGrafter"/>
</dbReference>
<dbReference type="GO" id="GO:0045505">
    <property type="term" value="F:dynein intermediate chain binding"/>
    <property type="evidence" value="ECO:0007669"/>
    <property type="project" value="TreeGrafter"/>
</dbReference>
<gene>
    <name evidence="1" type="ORF">EJ03DRAFT_317695</name>
</gene>
<evidence type="ECO:0008006" key="3">
    <source>
        <dbReference type="Google" id="ProtNLM"/>
    </source>
</evidence>
<dbReference type="InterPro" id="IPR005334">
    <property type="entry name" value="Tctex-1-like"/>
</dbReference>
<protein>
    <recommendedName>
        <fullName evidence="3">Tctex-1</fullName>
    </recommendedName>
</protein>
<dbReference type="AlphaFoldDB" id="A0A6G1L0C4"/>
<keyword evidence="2" id="KW-1185">Reference proteome</keyword>
<name>A0A6G1L0C4_9PEZI</name>
<evidence type="ECO:0000313" key="2">
    <source>
        <dbReference type="Proteomes" id="UP000799436"/>
    </source>
</evidence>
<dbReference type="InterPro" id="IPR038586">
    <property type="entry name" value="Tctex-1-like_sf"/>
</dbReference>
<accession>A0A6G1L0C4</accession>
<dbReference type="EMBL" id="ML995872">
    <property type="protein sequence ID" value="KAF2766371.1"/>
    <property type="molecule type" value="Genomic_DNA"/>
</dbReference>
<organism evidence="1 2">
    <name type="scientific">Teratosphaeria nubilosa</name>
    <dbReference type="NCBI Taxonomy" id="161662"/>
    <lineage>
        <taxon>Eukaryota</taxon>
        <taxon>Fungi</taxon>
        <taxon>Dikarya</taxon>
        <taxon>Ascomycota</taxon>
        <taxon>Pezizomycotina</taxon>
        <taxon>Dothideomycetes</taxon>
        <taxon>Dothideomycetidae</taxon>
        <taxon>Mycosphaerellales</taxon>
        <taxon>Teratosphaeriaceae</taxon>
        <taxon>Teratosphaeria</taxon>
    </lineage>
</organism>
<dbReference type="PANTHER" id="PTHR21255:SF4">
    <property type="entry name" value="DYNEIN LIGHT CHAIN TCTEX-TYPE"/>
    <property type="match status" value="1"/>
</dbReference>
<evidence type="ECO:0000313" key="1">
    <source>
        <dbReference type="EMBL" id="KAF2766371.1"/>
    </source>
</evidence>
<sequence length="124" mass="13584">MASNAPVPTTTLTTLANSACDAAISTATHYEHAQTQAWNNSIINNLLKSLVSETSEDEQKYKFIINSTIVQHNETEEAGSARRGMHAASGAYWNNDKDGMWSYKYDAAEQKGMDVVISVVWVAV</sequence>
<dbReference type="PANTHER" id="PTHR21255">
    <property type="entry name" value="T-COMPLEX-ASSOCIATED-TESTIS-EXPRESSED 1/ DYNEIN LIGHT CHAIN"/>
    <property type="match status" value="1"/>
</dbReference>
<dbReference type="GO" id="GO:0005868">
    <property type="term" value="C:cytoplasmic dynein complex"/>
    <property type="evidence" value="ECO:0007669"/>
    <property type="project" value="TreeGrafter"/>
</dbReference>
<dbReference type="Pfam" id="PF03645">
    <property type="entry name" value="Tctex-1"/>
    <property type="match status" value="1"/>
</dbReference>